<protein>
    <submittedName>
        <fullName evidence="3">S-adenosyl-L-methionine-dependent methyltransferase</fullName>
    </submittedName>
</protein>
<dbReference type="OrthoDB" id="2013972at2759"/>
<keyword evidence="3" id="KW-0808">Transferase</keyword>
<proteinExistence type="inferred from homology"/>
<dbReference type="AlphaFoldDB" id="A0A9P9J7D3"/>
<dbReference type="EMBL" id="JAGMUV010000007">
    <property type="protein sequence ID" value="KAH7148202.1"/>
    <property type="molecule type" value="Genomic_DNA"/>
</dbReference>
<dbReference type="CDD" id="cd02440">
    <property type="entry name" value="AdoMet_MTases"/>
    <property type="match status" value="1"/>
</dbReference>
<evidence type="ECO:0000256" key="1">
    <source>
        <dbReference type="ARBA" id="ARBA00038158"/>
    </source>
</evidence>
<reference evidence="3" key="1">
    <citation type="journal article" date="2021" name="Nat. Commun.">
        <title>Genetic determinants of endophytism in the Arabidopsis root mycobiome.</title>
        <authorList>
            <person name="Mesny F."/>
            <person name="Miyauchi S."/>
            <person name="Thiergart T."/>
            <person name="Pickel B."/>
            <person name="Atanasova L."/>
            <person name="Karlsson M."/>
            <person name="Huettel B."/>
            <person name="Barry K.W."/>
            <person name="Haridas S."/>
            <person name="Chen C."/>
            <person name="Bauer D."/>
            <person name="Andreopoulos W."/>
            <person name="Pangilinan J."/>
            <person name="LaButti K."/>
            <person name="Riley R."/>
            <person name="Lipzen A."/>
            <person name="Clum A."/>
            <person name="Drula E."/>
            <person name="Henrissat B."/>
            <person name="Kohler A."/>
            <person name="Grigoriev I.V."/>
            <person name="Martin F.M."/>
            <person name="Hacquard S."/>
        </authorList>
    </citation>
    <scope>NUCLEOTIDE SEQUENCE</scope>
    <source>
        <strain evidence="3">MPI-CAGE-AT-0147</strain>
    </source>
</reference>
<comment type="similarity">
    <text evidence="1">Belongs to the methyltransferase superfamily. LaeA methyltransferase family.</text>
</comment>
<name>A0A9P9J7D3_9HYPO</name>
<evidence type="ECO:0000313" key="3">
    <source>
        <dbReference type="EMBL" id="KAH7148202.1"/>
    </source>
</evidence>
<gene>
    <name evidence="3" type="ORF">EDB81DRAFT_457698</name>
</gene>
<feature type="compositionally biased region" description="Basic and acidic residues" evidence="2">
    <location>
        <begin position="1"/>
        <end position="27"/>
    </location>
</feature>
<dbReference type="InterPro" id="IPR029063">
    <property type="entry name" value="SAM-dependent_MTases_sf"/>
</dbReference>
<accession>A0A9P9J7D3</accession>
<keyword evidence="4" id="KW-1185">Reference proteome</keyword>
<dbReference type="SUPFAM" id="SSF53335">
    <property type="entry name" value="S-adenosyl-L-methionine-dependent methyltransferases"/>
    <property type="match status" value="1"/>
</dbReference>
<dbReference type="GO" id="GO:0008168">
    <property type="term" value="F:methyltransferase activity"/>
    <property type="evidence" value="ECO:0007669"/>
    <property type="project" value="UniProtKB-KW"/>
</dbReference>
<keyword evidence="3" id="KW-0489">Methyltransferase</keyword>
<organism evidence="3 4">
    <name type="scientific">Dactylonectria macrodidyma</name>
    <dbReference type="NCBI Taxonomy" id="307937"/>
    <lineage>
        <taxon>Eukaryota</taxon>
        <taxon>Fungi</taxon>
        <taxon>Dikarya</taxon>
        <taxon>Ascomycota</taxon>
        <taxon>Pezizomycotina</taxon>
        <taxon>Sordariomycetes</taxon>
        <taxon>Hypocreomycetidae</taxon>
        <taxon>Hypocreales</taxon>
        <taxon>Nectriaceae</taxon>
        <taxon>Dactylonectria</taxon>
    </lineage>
</organism>
<evidence type="ECO:0000256" key="2">
    <source>
        <dbReference type="SAM" id="MobiDB-lite"/>
    </source>
</evidence>
<dbReference type="PANTHER" id="PTHR43591:SF10">
    <property type="entry name" value="ABC TRANSMEMBRANE TYPE-1 DOMAIN-CONTAINING PROTEIN-RELATED"/>
    <property type="match status" value="1"/>
</dbReference>
<dbReference type="Gene3D" id="3.40.50.150">
    <property type="entry name" value="Vaccinia Virus protein VP39"/>
    <property type="match status" value="1"/>
</dbReference>
<sequence>MSDKGKETSPARVSPKESPKGSPKDSPTRTSALLPPQHWADTAEGLPSDDDADSALGDAESSTASISSSILQYRTIHGRRFHSEQGDAHYWGPNDEQHSESADINHHVQTLGLDGKLFLAPLDKDKVKKVVDIGTGTGIWAIDFADEFPGAEVIGTDISPIQPSWVPPNLQFEMDDCTKDWTFAPESLDYVHIRFLSGCIADWTAIFKQAYRCLKPGGIIETMEPSPNMESDDGSVEETSAMGQWGKIFIEGGQKIGRPFTVYQDNTQNTALEEAGFIDLHTHTYKSPIGAWPKDEKLREIGQYVQLTMESDFEGIIVFMTSVLGNWTKEEVQVYIAHLRREIRDKEKHGWFWQKIVWARKPE</sequence>
<comment type="caution">
    <text evidence="3">The sequence shown here is derived from an EMBL/GenBank/DDBJ whole genome shotgun (WGS) entry which is preliminary data.</text>
</comment>
<dbReference type="Pfam" id="PF13489">
    <property type="entry name" value="Methyltransf_23"/>
    <property type="match status" value="1"/>
</dbReference>
<dbReference type="Proteomes" id="UP000738349">
    <property type="component" value="Unassembled WGS sequence"/>
</dbReference>
<feature type="region of interest" description="Disordered" evidence="2">
    <location>
        <begin position="1"/>
        <end position="61"/>
    </location>
</feature>
<evidence type="ECO:0000313" key="4">
    <source>
        <dbReference type="Proteomes" id="UP000738349"/>
    </source>
</evidence>
<dbReference type="PANTHER" id="PTHR43591">
    <property type="entry name" value="METHYLTRANSFERASE"/>
    <property type="match status" value="1"/>
</dbReference>
<dbReference type="GO" id="GO:0032259">
    <property type="term" value="P:methylation"/>
    <property type="evidence" value="ECO:0007669"/>
    <property type="project" value="UniProtKB-KW"/>
</dbReference>